<keyword evidence="4" id="KW-0732">Signal</keyword>
<protein>
    <submittedName>
        <fullName evidence="10">Uncharacterized protein</fullName>
    </submittedName>
</protein>
<comment type="caution">
    <text evidence="10">The sequence shown here is derived from an EMBL/GenBank/DDBJ whole genome shotgun (WGS) entry which is preliminary data.</text>
</comment>
<feature type="domain" description="Spore germination protein N-terminal" evidence="9">
    <location>
        <begin position="23"/>
        <end position="197"/>
    </location>
</feature>
<organism evidence="10 11">
    <name type="scientific">Ureibacillus sinduriensis BLB-1 = JCM 15800</name>
    <dbReference type="NCBI Taxonomy" id="1384057"/>
    <lineage>
        <taxon>Bacteria</taxon>
        <taxon>Bacillati</taxon>
        <taxon>Bacillota</taxon>
        <taxon>Bacilli</taxon>
        <taxon>Bacillales</taxon>
        <taxon>Caryophanaceae</taxon>
        <taxon>Ureibacillus</taxon>
    </lineage>
</organism>
<evidence type="ECO:0000259" key="9">
    <source>
        <dbReference type="Pfam" id="PF25198"/>
    </source>
</evidence>
<feature type="domain" description="Spore germination GerAC-like C-terminal" evidence="8">
    <location>
        <begin position="216"/>
        <end position="350"/>
    </location>
</feature>
<dbReference type="eggNOG" id="ENOG502ZA3G">
    <property type="taxonomic scope" value="Bacteria"/>
</dbReference>
<comment type="similarity">
    <text evidence="2">Belongs to the GerABKC lipoprotein family.</text>
</comment>
<dbReference type="InterPro" id="IPR038501">
    <property type="entry name" value="Spore_GerAC_C_sf"/>
</dbReference>
<dbReference type="Pfam" id="PF05504">
    <property type="entry name" value="Spore_GerAC"/>
    <property type="match status" value="1"/>
</dbReference>
<dbReference type="PROSITE" id="PS51257">
    <property type="entry name" value="PROKAR_LIPOPROTEIN"/>
    <property type="match status" value="1"/>
</dbReference>
<evidence type="ECO:0000313" key="10">
    <source>
        <dbReference type="EMBL" id="KGR76907.1"/>
    </source>
</evidence>
<evidence type="ECO:0000259" key="8">
    <source>
        <dbReference type="Pfam" id="PF05504"/>
    </source>
</evidence>
<evidence type="ECO:0000256" key="6">
    <source>
        <dbReference type="ARBA" id="ARBA00023139"/>
    </source>
</evidence>
<proteinExistence type="inferred from homology"/>
<dbReference type="Gene3D" id="3.30.300.210">
    <property type="entry name" value="Nutrient germinant receptor protein C, domain 3"/>
    <property type="match status" value="1"/>
</dbReference>
<dbReference type="GO" id="GO:0009847">
    <property type="term" value="P:spore germination"/>
    <property type="evidence" value="ECO:0007669"/>
    <property type="project" value="InterPro"/>
</dbReference>
<dbReference type="STRING" id="1384057.CD33_04320"/>
<dbReference type="EMBL" id="JPVO01000042">
    <property type="protein sequence ID" value="KGR76907.1"/>
    <property type="molecule type" value="Genomic_DNA"/>
</dbReference>
<evidence type="ECO:0000256" key="2">
    <source>
        <dbReference type="ARBA" id="ARBA00007886"/>
    </source>
</evidence>
<evidence type="ECO:0000256" key="1">
    <source>
        <dbReference type="ARBA" id="ARBA00004635"/>
    </source>
</evidence>
<dbReference type="InterPro" id="IPR046953">
    <property type="entry name" value="Spore_GerAC-like_C"/>
</dbReference>
<keyword evidence="11" id="KW-1185">Reference proteome</keyword>
<dbReference type="OrthoDB" id="2380468at2"/>
<dbReference type="PANTHER" id="PTHR35789">
    <property type="entry name" value="SPORE GERMINATION PROTEIN B3"/>
    <property type="match status" value="1"/>
</dbReference>
<accession>A0A0A3IPY6</accession>
<gene>
    <name evidence="10" type="ORF">CD33_04320</name>
</gene>
<keyword evidence="5" id="KW-0472">Membrane</keyword>
<dbReference type="Pfam" id="PF25198">
    <property type="entry name" value="Spore_GerAC_N"/>
    <property type="match status" value="1"/>
</dbReference>
<dbReference type="PANTHER" id="PTHR35789:SF1">
    <property type="entry name" value="SPORE GERMINATION PROTEIN B3"/>
    <property type="match status" value="1"/>
</dbReference>
<keyword evidence="7" id="KW-0449">Lipoprotein</keyword>
<evidence type="ECO:0000313" key="11">
    <source>
        <dbReference type="Proteomes" id="UP000030408"/>
    </source>
</evidence>
<evidence type="ECO:0000256" key="7">
    <source>
        <dbReference type="ARBA" id="ARBA00023288"/>
    </source>
</evidence>
<dbReference type="Proteomes" id="UP000030408">
    <property type="component" value="Unassembled WGS sequence"/>
</dbReference>
<sequence length="382" mass="43980">MTRLKRLFLLLAGTLILSGCWDINENERMYYVQGMGVDYKDGEYEVFIQIISFSNVAKTESVNQDVIQSEVNSFKGKTLGEAFDHLYNAIDEKLYWGHFSFIILKDAAMEENRLNSVINVLTRFPDTRYLTWVYSTDEPLSEFLTVTPLLRRSITLTRVADPLNSFERESFIEPIDIRKLLIALNEPGYEVNIPYIRLKEGWESQKEPSKSIETAGIGILTPSNFKGYIKDEKALGLKWLTNETKQSRITTKIDNNQYISVFIKNLKTKIDPVIKGNKLQFDINIALTASLGSFTGKLEAKDIEQAVTKQITKEVKETYKAGLEKNIDIYRFSEVLYRQKVDVWQEKQTDGKIKLTEESIRDINISVQQVESGRKSFKESIE</sequence>
<dbReference type="InterPro" id="IPR057336">
    <property type="entry name" value="GerAC_N"/>
</dbReference>
<name>A0A0A3IPY6_9BACL</name>
<comment type="subcellular location">
    <subcellularLocation>
        <location evidence="1">Membrane</location>
        <topology evidence="1">Lipid-anchor</topology>
    </subcellularLocation>
</comment>
<dbReference type="AlphaFoldDB" id="A0A0A3IPY6"/>
<evidence type="ECO:0000256" key="5">
    <source>
        <dbReference type="ARBA" id="ARBA00023136"/>
    </source>
</evidence>
<dbReference type="InterPro" id="IPR008844">
    <property type="entry name" value="Spore_GerAC-like"/>
</dbReference>
<dbReference type="RefSeq" id="WP_036198491.1">
    <property type="nucleotide sequence ID" value="NZ_AVCY01000014.1"/>
</dbReference>
<keyword evidence="6" id="KW-0564">Palmitate</keyword>
<evidence type="ECO:0000256" key="4">
    <source>
        <dbReference type="ARBA" id="ARBA00022729"/>
    </source>
</evidence>
<reference evidence="10 11" key="1">
    <citation type="submission" date="2014-02" db="EMBL/GenBank/DDBJ databases">
        <title>Draft genome sequence of Lysinibacillus sinduriensis JCM 15800.</title>
        <authorList>
            <person name="Zhang F."/>
            <person name="Wang G."/>
            <person name="Zhang L."/>
        </authorList>
    </citation>
    <scope>NUCLEOTIDE SEQUENCE [LARGE SCALE GENOMIC DNA]</scope>
    <source>
        <strain evidence="10 11">JCM 15800</strain>
    </source>
</reference>
<dbReference type="GO" id="GO:0016020">
    <property type="term" value="C:membrane"/>
    <property type="evidence" value="ECO:0007669"/>
    <property type="project" value="UniProtKB-SubCell"/>
</dbReference>
<keyword evidence="3" id="KW-0309">Germination</keyword>
<evidence type="ECO:0000256" key="3">
    <source>
        <dbReference type="ARBA" id="ARBA00022544"/>
    </source>
</evidence>
<dbReference type="NCBIfam" id="TIGR02887">
    <property type="entry name" value="spore_ger_x_C"/>
    <property type="match status" value="1"/>
</dbReference>